<sequence>GESAVVAAAEVVMRVPASGGGVEMRVAASERRLVHVVSAAGLWQWGCGVVTGAWPESSRDMVGKRGGTSWGGSGCCHGAAGCHGGAGSGGASMRVVMMGWRCMASMVDLIDRAT</sequence>
<dbReference type="AlphaFoldDB" id="A0A699J652"/>
<proteinExistence type="predicted"/>
<feature type="non-terminal residue" evidence="1">
    <location>
        <position position="1"/>
    </location>
</feature>
<evidence type="ECO:0000313" key="1">
    <source>
        <dbReference type="EMBL" id="GFA14541.1"/>
    </source>
</evidence>
<name>A0A699J652_TANCI</name>
<accession>A0A699J652</accession>
<dbReference type="EMBL" id="BKCJ010375925">
    <property type="protein sequence ID" value="GFA14541.1"/>
    <property type="molecule type" value="Genomic_DNA"/>
</dbReference>
<protein>
    <submittedName>
        <fullName evidence="1">Uncharacterized protein</fullName>
    </submittedName>
</protein>
<gene>
    <name evidence="1" type="ORF">Tci_586513</name>
</gene>
<reference evidence="1" key="1">
    <citation type="journal article" date="2019" name="Sci. Rep.">
        <title>Draft genome of Tanacetum cinerariifolium, the natural source of mosquito coil.</title>
        <authorList>
            <person name="Yamashiro T."/>
            <person name="Shiraishi A."/>
            <person name="Satake H."/>
            <person name="Nakayama K."/>
        </authorList>
    </citation>
    <scope>NUCLEOTIDE SEQUENCE</scope>
</reference>
<comment type="caution">
    <text evidence="1">The sequence shown here is derived from an EMBL/GenBank/DDBJ whole genome shotgun (WGS) entry which is preliminary data.</text>
</comment>
<organism evidence="1">
    <name type="scientific">Tanacetum cinerariifolium</name>
    <name type="common">Dalmatian daisy</name>
    <name type="synonym">Chrysanthemum cinerariifolium</name>
    <dbReference type="NCBI Taxonomy" id="118510"/>
    <lineage>
        <taxon>Eukaryota</taxon>
        <taxon>Viridiplantae</taxon>
        <taxon>Streptophyta</taxon>
        <taxon>Embryophyta</taxon>
        <taxon>Tracheophyta</taxon>
        <taxon>Spermatophyta</taxon>
        <taxon>Magnoliopsida</taxon>
        <taxon>eudicotyledons</taxon>
        <taxon>Gunneridae</taxon>
        <taxon>Pentapetalae</taxon>
        <taxon>asterids</taxon>
        <taxon>campanulids</taxon>
        <taxon>Asterales</taxon>
        <taxon>Asteraceae</taxon>
        <taxon>Asteroideae</taxon>
        <taxon>Anthemideae</taxon>
        <taxon>Anthemidinae</taxon>
        <taxon>Tanacetum</taxon>
    </lineage>
</organism>